<evidence type="ECO:0000313" key="2">
    <source>
        <dbReference type="EMBL" id="KAL0487273.1"/>
    </source>
</evidence>
<name>A0AAW2ZD43_9EUKA</name>
<dbReference type="Proteomes" id="UP001431209">
    <property type="component" value="Unassembled WGS sequence"/>
</dbReference>
<dbReference type="EMBL" id="JAOPGA020001328">
    <property type="protein sequence ID" value="KAL0487273.1"/>
    <property type="molecule type" value="Genomic_DNA"/>
</dbReference>
<dbReference type="AlphaFoldDB" id="A0AAW2ZD43"/>
<evidence type="ECO:0000313" key="3">
    <source>
        <dbReference type="Proteomes" id="UP001431209"/>
    </source>
</evidence>
<feature type="region of interest" description="Disordered" evidence="1">
    <location>
        <begin position="1"/>
        <end position="23"/>
    </location>
</feature>
<gene>
    <name evidence="2" type="ORF">AKO1_001074</name>
</gene>
<evidence type="ECO:0000256" key="1">
    <source>
        <dbReference type="SAM" id="MobiDB-lite"/>
    </source>
</evidence>
<proteinExistence type="predicted"/>
<protein>
    <submittedName>
        <fullName evidence="2">Uncharacterized protein</fullName>
    </submittedName>
</protein>
<organism evidence="2 3">
    <name type="scientific">Acrasis kona</name>
    <dbReference type="NCBI Taxonomy" id="1008807"/>
    <lineage>
        <taxon>Eukaryota</taxon>
        <taxon>Discoba</taxon>
        <taxon>Heterolobosea</taxon>
        <taxon>Tetramitia</taxon>
        <taxon>Eutetramitia</taxon>
        <taxon>Acrasidae</taxon>
        <taxon>Acrasis</taxon>
    </lineage>
</organism>
<sequence>MAATGRLSERFSPKKLQKPEEKRSTANFNVKRLTLNLLGAKQDELDDDTFKFQILLNKEAHDKLMEHMKLNGTEHQLLMFDMLQSVHELYDPEEILDLLNKIYKDFVMEDSMSVFFPDDTKEKMKMVAKLRERDVNSSQVNAFVSTAEVHLLPSLKKAYRKQEKRSTVAQSLKKMFKN</sequence>
<comment type="caution">
    <text evidence="2">The sequence shown here is derived from an EMBL/GenBank/DDBJ whole genome shotgun (WGS) entry which is preliminary data.</text>
</comment>
<reference evidence="2 3" key="1">
    <citation type="submission" date="2024-03" db="EMBL/GenBank/DDBJ databases">
        <title>The Acrasis kona genome and developmental transcriptomes reveal deep origins of eukaryotic multicellular pathways.</title>
        <authorList>
            <person name="Sheikh S."/>
            <person name="Fu C.-J."/>
            <person name="Brown M.W."/>
            <person name="Baldauf S.L."/>
        </authorList>
    </citation>
    <scope>NUCLEOTIDE SEQUENCE [LARGE SCALE GENOMIC DNA]</scope>
    <source>
        <strain evidence="2 3">ATCC MYA-3509</strain>
    </source>
</reference>
<keyword evidence="3" id="KW-1185">Reference proteome</keyword>
<accession>A0AAW2ZD43</accession>
<feature type="compositionally biased region" description="Basic and acidic residues" evidence="1">
    <location>
        <begin position="7"/>
        <end position="23"/>
    </location>
</feature>